<dbReference type="InterPro" id="IPR001387">
    <property type="entry name" value="Cro/C1-type_HTH"/>
</dbReference>
<name>A0ABW2FKU1_9BACL</name>
<dbReference type="PROSITE" id="PS00356">
    <property type="entry name" value="HTH_LACI_1"/>
    <property type="match status" value="1"/>
</dbReference>
<comment type="caution">
    <text evidence="6">The sequence shown here is derived from an EMBL/GenBank/DDBJ whole genome shotgun (WGS) entry which is preliminary data.</text>
</comment>
<keyword evidence="3" id="KW-0804">Transcription</keyword>
<dbReference type="Gene3D" id="3.40.50.2300">
    <property type="match status" value="2"/>
</dbReference>
<dbReference type="InterPro" id="IPR010982">
    <property type="entry name" value="Lambda_DNA-bd_dom_sf"/>
</dbReference>
<dbReference type="SUPFAM" id="SSF47413">
    <property type="entry name" value="lambda repressor-like DNA-binding domains"/>
    <property type="match status" value="1"/>
</dbReference>
<dbReference type="PANTHER" id="PTHR30146:SF24">
    <property type="entry name" value="XYLOSE OPERON REGULATORY PROTEIN"/>
    <property type="match status" value="1"/>
</dbReference>
<dbReference type="PROSITE" id="PS50932">
    <property type="entry name" value="HTH_LACI_2"/>
    <property type="match status" value="1"/>
</dbReference>
<proteinExistence type="predicted"/>
<dbReference type="EMBL" id="JBHTAI010000043">
    <property type="protein sequence ID" value="MFC7153768.1"/>
    <property type="molecule type" value="Genomic_DNA"/>
</dbReference>
<dbReference type="CDD" id="cd01392">
    <property type="entry name" value="HTH_LacI"/>
    <property type="match status" value="1"/>
</dbReference>
<keyword evidence="2 6" id="KW-0238">DNA-binding</keyword>
<evidence type="ECO:0000313" key="6">
    <source>
        <dbReference type="EMBL" id="MFC7153768.1"/>
    </source>
</evidence>
<gene>
    <name evidence="6" type="ORF">ACFQMJ_35020</name>
</gene>
<evidence type="ECO:0000256" key="2">
    <source>
        <dbReference type="ARBA" id="ARBA00023125"/>
    </source>
</evidence>
<dbReference type="Gene3D" id="1.10.260.40">
    <property type="entry name" value="lambda repressor-like DNA-binding domains"/>
    <property type="match status" value="1"/>
</dbReference>
<evidence type="ECO:0000256" key="1">
    <source>
        <dbReference type="ARBA" id="ARBA00023015"/>
    </source>
</evidence>
<dbReference type="InterPro" id="IPR046335">
    <property type="entry name" value="LacI/GalR-like_sensor"/>
</dbReference>
<dbReference type="PROSITE" id="PS50943">
    <property type="entry name" value="HTH_CROC1"/>
    <property type="match status" value="1"/>
</dbReference>
<dbReference type="GO" id="GO:0003677">
    <property type="term" value="F:DNA binding"/>
    <property type="evidence" value="ECO:0007669"/>
    <property type="project" value="UniProtKB-KW"/>
</dbReference>
<sequence length="335" mass="37031">MAIRVNPSIYDVAAKAGVSIGTVSNYLNNKMKAGSPTYEKIRQAILELDYVPHGNAGSKRSRQIGRIGVLSPFQMTPSFNLRLQGIAQVLVPANCEIILYSVTKKNMLNGYFHSIPLAKRLDGLILAALNISDTEMEYLHQSGLPVVSIEQPIPRFSSIECDNLYAGGLAAELFARKGYLPCSYIGEVDSDEPYQLNLRDQRLEGFRNALAALNHPLQDEHVLLGSGTMEDAERMAGEMLSRRNRPRAIFAYSDLMAFGILRAAHRLGLRVPEDVAILGFDDIEAANYIGMSTINQSLLESGRIAAELLMQKILEPSRPEQKINLIPSIVERETT</sequence>
<dbReference type="RefSeq" id="WP_378052852.1">
    <property type="nucleotide sequence ID" value="NZ_JBHMDN010000062.1"/>
</dbReference>
<evidence type="ECO:0000259" key="5">
    <source>
        <dbReference type="PROSITE" id="PS50943"/>
    </source>
</evidence>
<dbReference type="PANTHER" id="PTHR30146">
    <property type="entry name" value="LACI-RELATED TRANSCRIPTIONAL REPRESSOR"/>
    <property type="match status" value="1"/>
</dbReference>
<dbReference type="Pfam" id="PF13377">
    <property type="entry name" value="Peripla_BP_3"/>
    <property type="match status" value="1"/>
</dbReference>
<keyword evidence="1" id="KW-0805">Transcription regulation</keyword>
<evidence type="ECO:0000313" key="7">
    <source>
        <dbReference type="Proteomes" id="UP001596378"/>
    </source>
</evidence>
<keyword evidence="7" id="KW-1185">Reference proteome</keyword>
<dbReference type="Pfam" id="PF00356">
    <property type="entry name" value="LacI"/>
    <property type="match status" value="1"/>
</dbReference>
<evidence type="ECO:0000256" key="3">
    <source>
        <dbReference type="ARBA" id="ARBA00023163"/>
    </source>
</evidence>
<organism evidence="6 7">
    <name type="scientific">Cohnella cellulosilytica</name>
    <dbReference type="NCBI Taxonomy" id="986710"/>
    <lineage>
        <taxon>Bacteria</taxon>
        <taxon>Bacillati</taxon>
        <taxon>Bacillota</taxon>
        <taxon>Bacilli</taxon>
        <taxon>Bacillales</taxon>
        <taxon>Paenibacillaceae</taxon>
        <taxon>Cohnella</taxon>
    </lineage>
</organism>
<dbReference type="CDD" id="cd06267">
    <property type="entry name" value="PBP1_LacI_sugar_binding-like"/>
    <property type="match status" value="1"/>
</dbReference>
<dbReference type="Proteomes" id="UP001596378">
    <property type="component" value="Unassembled WGS sequence"/>
</dbReference>
<dbReference type="SMART" id="SM00354">
    <property type="entry name" value="HTH_LACI"/>
    <property type="match status" value="1"/>
</dbReference>
<evidence type="ECO:0000259" key="4">
    <source>
        <dbReference type="PROSITE" id="PS50932"/>
    </source>
</evidence>
<dbReference type="InterPro" id="IPR000843">
    <property type="entry name" value="HTH_LacI"/>
</dbReference>
<dbReference type="InterPro" id="IPR028082">
    <property type="entry name" value="Peripla_BP_I"/>
</dbReference>
<dbReference type="SUPFAM" id="SSF53822">
    <property type="entry name" value="Periplasmic binding protein-like I"/>
    <property type="match status" value="1"/>
</dbReference>
<feature type="domain" description="HTH lacI-type" evidence="4">
    <location>
        <begin position="7"/>
        <end position="61"/>
    </location>
</feature>
<feature type="domain" description="HTH cro/C1-type" evidence="5">
    <location>
        <begin position="8"/>
        <end position="51"/>
    </location>
</feature>
<accession>A0ABW2FKU1</accession>
<reference evidence="7" key="1">
    <citation type="journal article" date="2019" name="Int. J. Syst. Evol. Microbiol.">
        <title>The Global Catalogue of Microorganisms (GCM) 10K type strain sequencing project: providing services to taxonomists for standard genome sequencing and annotation.</title>
        <authorList>
            <consortium name="The Broad Institute Genomics Platform"/>
            <consortium name="The Broad Institute Genome Sequencing Center for Infectious Disease"/>
            <person name="Wu L."/>
            <person name="Ma J."/>
        </authorList>
    </citation>
    <scope>NUCLEOTIDE SEQUENCE [LARGE SCALE GENOMIC DNA]</scope>
    <source>
        <strain evidence="7">KCTC 12907</strain>
    </source>
</reference>
<protein>
    <submittedName>
        <fullName evidence="6">LacI family DNA-binding transcriptional regulator</fullName>
    </submittedName>
</protein>